<comment type="caution">
    <text evidence="1">The sequence shown here is derived from an EMBL/GenBank/DDBJ whole genome shotgun (WGS) entry which is preliminary data.</text>
</comment>
<accession>A0AC61QSJ9</accession>
<evidence type="ECO:0000313" key="1">
    <source>
        <dbReference type="EMBL" id="TGX83186.1"/>
    </source>
</evidence>
<proteinExistence type="predicted"/>
<gene>
    <name evidence="1" type="ORF">E5358_04385</name>
</gene>
<evidence type="ECO:0000313" key="2">
    <source>
        <dbReference type="Proteomes" id="UP000308886"/>
    </source>
</evidence>
<name>A0AC61QSJ9_9BACT</name>
<dbReference type="Proteomes" id="UP000308886">
    <property type="component" value="Unassembled WGS sequence"/>
</dbReference>
<organism evidence="1 2">
    <name type="scientific">Palleniella muris</name>
    <dbReference type="NCBI Taxonomy" id="3038145"/>
    <lineage>
        <taxon>Bacteria</taxon>
        <taxon>Pseudomonadati</taxon>
        <taxon>Bacteroidota</taxon>
        <taxon>Bacteroidia</taxon>
        <taxon>Bacteroidales</taxon>
        <taxon>Prevotellaceae</taxon>
        <taxon>Palleniella</taxon>
    </lineage>
</organism>
<protein>
    <submittedName>
        <fullName evidence="1">Nucleotidyltransferase domain-containing protein</fullName>
    </submittedName>
</protein>
<dbReference type="EMBL" id="SRZC01000005">
    <property type="protein sequence ID" value="TGX83186.1"/>
    <property type="molecule type" value="Genomic_DNA"/>
</dbReference>
<sequence length="97" mass="10731">MSTGLSELHVNILKTLCRHYPEIESIVLFCSRAKGCAKQGSDIDIAIKGAHVSLDTIMHLCSELEESTLPFFVDVLHYDTIKNHALQEHIGNVGITL</sequence>
<keyword evidence="2" id="KW-1185">Reference proteome</keyword>
<reference evidence="1" key="1">
    <citation type="submission" date="2019-04" db="EMBL/GenBank/DDBJ databases">
        <title>Microbes associate with the intestines of laboratory mice.</title>
        <authorList>
            <person name="Navarre W."/>
            <person name="Wong E."/>
            <person name="Huang K."/>
            <person name="Tropini C."/>
            <person name="Ng K."/>
            <person name="Yu B."/>
        </authorList>
    </citation>
    <scope>NUCLEOTIDE SEQUENCE</scope>
    <source>
        <strain evidence="1">NM73_A23</strain>
    </source>
</reference>